<organism evidence="1 2">
    <name type="scientific">Peteryoungia aggregata LMG 23059</name>
    <dbReference type="NCBI Taxonomy" id="1368425"/>
    <lineage>
        <taxon>Bacteria</taxon>
        <taxon>Pseudomonadati</taxon>
        <taxon>Pseudomonadota</taxon>
        <taxon>Alphaproteobacteria</taxon>
        <taxon>Hyphomicrobiales</taxon>
        <taxon>Rhizobiaceae</taxon>
        <taxon>Peteryoungia</taxon>
    </lineage>
</organism>
<accession>A0ABU0GCA8</accession>
<sequence>MRELSPEEKLVLSHLVGAWNAFVALPIQHGDDISEFRHGIHRLQEKVMARPARKMDGEGRFA</sequence>
<reference evidence="1 2" key="1">
    <citation type="submission" date="2023-07" db="EMBL/GenBank/DDBJ databases">
        <title>Genomic Encyclopedia of Type Strains, Phase IV (KMG-IV): sequencing the most valuable type-strain genomes for metagenomic binning, comparative biology and taxonomic classification.</title>
        <authorList>
            <person name="Goeker M."/>
        </authorList>
    </citation>
    <scope>NUCLEOTIDE SEQUENCE [LARGE SCALE GENOMIC DNA]</scope>
    <source>
        <strain evidence="1 2">DSM 1111</strain>
    </source>
</reference>
<evidence type="ECO:0000313" key="2">
    <source>
        <dbReference type="Proteomes" id="UP001238496"/>
    </source>
</evidence>
<dbReference type="EMBL" id="JAUSUW010000010">
    <property type="protein sequence ID" value="MDQ0422376.1"/>
    <property type="molecule type" value="Genomic_DNA"/>
</dbReference>
<evidence type="ECO:0000313" key="1">
    <source>
        <dbReference type="EMBL" id="MDQ0422376.1"/>
    </source>
</evidence>
<gene>
    <name evidence="1" type="ORF">J2045_003424</name>
</gene>
<name>A0ABU0GCA8_9HYPH</name>
<protein>
    <submittedName>
        <fullName evidence="1">Uncharacterized protein</fullName>
    </submittedName>
</protein>
<comment type="caution">
    <text evidence="1">The sequence shown here is derived from an EMBL/GenBank/DDBJ whole genome shotgun (WGS) entry which is preliminary data.</text>
</comment>
<keyword evidence="2" id="KW-1185">Reference proteome</keyword>
<proteinExistence type="predicted"/>
<dbReference type="Proteomes" id="UP001238496">
    <property type="component" value="Unassembled WGS sequence"/>
</dbReference>